<dbReference type="PATRIC" id="fig|66969.6.peg.2075"/>
<dbReference type="AlphaFoldDB" id="A0A0W1AAY9"/>
<evidence type="ECO:0000313" key="1">
    <source>
        <dbReference type="EMBL" id="KTD78475.1"/>
    </source>
</evidence>
<protein>
    <submittedName>
        <fullName evidence="1">Uncharacterized protein</fullName>
    </submittedName>
</protein>
<proteinExistence type="predicted"/>
<keyword evidence="2" id="KW-1185">Reference proteome</keyword>
<reference evidence="1 2" key="1">
    <citation type="submission" date="2015-11" db="EMBL/GenBank/DDBJ databases">
        <title>Genomic analysis of 38 Legionella species identifies large and diverse effector repertoires.</title>
        <authorList>
            <person name="Burstein D."/>
            <person name="Amaro F."/>
            <person name="Zusman T."/>
            <person name="Lifshitz Z."/>
            <person name="Cohen O."/>
            <person name="Gilbert J.A."/>
            <person name="Pupko T."/>
            <person name="Shuman H.A."/>
            <person name="Segal G."/>
        </authorList>
    </citation>
    <scope>NUCLEOTIDE SEQUENCE [LARGE SCALE GENOMIC DNA]</scope>
    <source>
        <strain evidence="1 2">ATCC 51914</strain>
    </source>
</reference>
<dbReference type="Proteomes" id="UP000054729">
    <property type="component" value="Unassembled WGS sequence"/>
</dbReference>
<dbReference type="STRING" id="66969.Lwal_1910"/>
<sequence>MIELESRVPMCMECAQMMVCCSTIINKTLFNYILFHEGKVEAISLRLSALGLEHQSEPLPEFELMKFAAPIDHLSHVVYSAIEDK</sequence>
<dbReference type="EMBL" id="LNZB01000041">
    <property type="protein sequence ID" value="KTD78475.1"/>
    <property type="molecule type" value="Genomic_DNA"/>
</dbReference>
<comment type="caution">
    <text evidence="1">The sequence shown here is derived from an EMBL/GenBank/DDBJ whole genome shotgun (WGS) entry which is preliminary data.</text>
</comment>
<evidence type="ECO:0000313" key="2">
    <source>
        <dbReference type="Proteomes" id="UP000054729"/>
    </source>
</evidence>
<name>A0A0W1AAY9_9GAMM</name>
<accession>A0A0W1AAY9</accession>
<dbReference type="RefSeq" id="WP_058480559.1">
    <property type="nucleotide sequence ID" value="NZ_CAAAIQ010000004.1"/>
</dbReference>
<gene>
    <name evidence="1" type="ORF">Lwal_1910</name>
</gene>
<organism evidence="1 2">
    <name type="scientific">Legionella waltersii</name>
    <dbReference type="NCBI Taxonomy" id="66969"/>
    <lineage>
        <taxon>Bacteria</taxon>
        <taxon>Pseudomonadati</taxon>
        <taxon>Pseudomonadota</taxon>
        <taxon>Gammaproteobacteria</taxon>
        <taxon>Legionellales</taxon>
        <taxon>Legionellaceae</taxon>
        <taxon>Legionella</taxon>
    </lineage>
</organism>